<dbReference type="EMBL" id="BGPR01001530">
    <property type="protein sequence ID" value="GBM56125.1"/>
    <property type="molecule type" value="Genomic_DNA"/>
</dbReference>
<evidence type="ECO:0000313" key="3">
    <source>
        <dbReference type="Proteomes" id="UP000499080"/>
    </source>
</evidence>
<name>A0A4Y2GTI7_ARAVE</name>
<feature type="region of interest" description="Disordered" evidence="1">
    <location>
        <begin position="73"/>
        <end position="115"/>
    </location>
</feature>
<comment type="caution">
    <text evidence="2">The sequence shown here is derived from an EMBL/GenBank/DDBJ whole genome shotgun (WGS) entry which is preliminary data.</text>
</comment>
<sequence length="206" mass="23883">MTWPVLLHWRFHQVERQPPLRGRQWLRPAVATATGPSHQDSTRSSNHGGGKSEWMYAGRRDSEGILPRSCFKRTHSHPEGTSNHLRGRHRTPSRFTGIHPSSPETEQVAGGGRKREKDYPEILAVRTNMFIERVIASESIIRKHERVKMFLLERDVSHMVLWNEVYHVIRAMSCKGTRKEASVHDDHSTYEEKFCLMYFSKAALDQ</sequence>
<dbReference type="AlphaFoldDB" id="A0A4Y2GTI7"/>
<dbReference type="Proteomes" id="UP000499080">
    <property type="component" value="Unassembled WGS sequence"/>
</dbReference>
<keyword evidence="3" id="KW-1185">Reference proteome</keyword>
<protein>
    <submittedName>
        <fullName evidence="2">Uncharacterized protein</fullName>
    </submittedName>
</protein>
<organism evidence="2 3">
    <name type="scientific">Araneus ventricosus</name>
    <name type="common">Orbweaver spider</name>
    <name type="synonym">Epeira ventricosa</name>
    <dbReference type="NCBI Taxonomy" id="182803"/>
    <lineage>
        <taxon>Eukaryota</taxon>
        <taxon>Metazoa</taxon>
        <taxon>Ecdysozoa</taxon>
        <taxon>Arthropoda</taxon>
        <taxon>Chelicerata</taxon>
        <taxon>Arachnida</taxon>
        <taxon>Araneae</taxon>
        <taxon>Araneomorphae</taxon>
        <taxon>Entelegynae</taxon>
        <taxon>Araneoidea</taxon>
        <taxon>Araneidae</taxon>
        <taxon>Araneus</taxon>
    </lineage>
</organism>
<dbReference type="OrthoDB" id="10602583at2759"/>
<evidence type="ECO:0000313" key="2">
    <source>
        <dbReference type="EMBL" id="GBM56125.1"/>
    </source>
</evidence>
<gene>
    <name evidence="2" type="ORF">AVEN_168441_1</name>
</gene>
<reference evidence="2 3" key="1">
    <citation type="journal article" date="2019" name="Sci. Rep.">
        <title>Orb-weaving spider Araneus ventricosus genome elucidates the spidroin gene catalogue.</title>
        <authorList>
            <person name="Kono N."/>
            <person name="Nakamura H."/>
            <person name="Ohtoshi R."/>
            <person name="Moran D.A.P."/>
            <person name="Shinohara A."/>
            <person name="Yoshida Y."/>
            <person name="Fujiwara M."/>
            <person name="Mori M."/>
            <person name="Tomita M."/>
            <person name="Arakawa K."/>
        </authorList>
    </citation>
    <scope>NUCLEOTIDE SEQUENCE [LARGE SCALE GENOMIC DNA]</scope>
</reference>
<evidence type="ECO:0000256" key="1">
    <source>
        <dbReference type="SAM" id="MobiDB-lite"/>
    </source>
</evidence>
<feature type="region of interest" description="Disordered" evidence="1">
    <location>
        <begin position="30"/>
        <end position="53"/>
    </location>
</feature>
<proteinExistence type="predicted"/>
<feature type="compositionally biased region" description="Polar residues" evidence="1">
    <location>
        <begin position="34"/>
        <end position="46"/>
    </location>
</feature>
<accession>A0A4Y2GTI7</accession>